<organism evidence="2 3">
    <name type="scientific">Rhizophagus irregularis</name>
    <dbReference type="NCBI Taxonomy" id="588596"/>
    <lineage>
        <taxon>Eukaryota</taxon>
        <taxon>Fungi</taxon>
        <taxon>Fungi incertae sedis</taxon>
        <taxon>Mucoromycota</taxon>
        <taxon>Glomeromycotina</taxon>
        <taxon>Glomeromycetes</taxon>
        <taxon>Glomerales</taxon>
        <taxon>Glomeraceae</taxon>
        <taxon>Rhizophagus</taxon>
    </lineage>
</organism>
<comment type="caution">
    <text evidence="2">The sequence shown here is derived from an EMBL/GenBank/DDBJ whole genome shotgun (WGS) entry which is preliminary data.</text>
</comment>
<dbReference type="EMBL" id="LLXJ01002634">
    <property type="protein sequence ID" value="PKB98430.1"/>
    <property type="molecule type" value="Genomic_DNA"/>
</dbReference>
<evidence type="ECO:0000313" key="2">
    <source>
        <dbReference type="EMBL" id="PKB98430.1"/>
    </source>
</evidence>
<name>A0A2N0NV11_9GLOM</name>
<dbReference type="Proteomes" id="UP000232722">
    <property type="component" value="Unassembled WGS sequence"/>
</dbReference>
<evidence type="ECO:0000313" key="3">
    <source>
        <dbReference type="Proteomes" id="UP000232722"/>
    </source>
</evidence>
<reference evidence="2 3" key="2">
    <citation type="submission" date="2017-09" db="EMBL/GenBank/DDBJ databases">
        <title>Extensive intraspecific genome diversity in a model arbuscular mycorrhizal fungus.</title>
        <authorList>
            <person name="Chen E.C."/>
            <person name="Morin E."/>
            <person name="Beaudet D."/>
            <person name="Noel J."/>
            <person name="Ndikumana S."/>
            <person name="Charron P."/>
            <person name="St-Onge C."/>
            <person name="Giorgi J."/>
            <person name="Grigoriev I.V."/>
            <person name="Roux C."/>
            <person name="Martin F.M."/>
            <person name="Corradi N."/>
        </authorList>
    </citation>
    <scope>NUCLEOTIDE SEQUENCE [LARGE SCALE GENOMIC DNA]</scope>
    <source>
        <strain evidence="2 3">A5</strain>
    </source>
</reference>
<reference evidence="2 3" key="1">
    <citation type="submission" date="2016-04" db="EMBL/GenBank/DDBJ databases">
        <title>Genome analyses suggest a sexual origin of heterokaryosis in a supposedly ancient asexual fungus.</title>
        <authorList>
            <person name="Ropars J."/>
            <person name="Sedzielewska K."/>
            <person name="Noel J."/>
            <person name="Charron P."/>
            <person name="Farinelli L."/>
            <person name="Marton T."/>
            <person name="Kruger M."/>
            <person name="Pelin A."/>
            <person name="Brachmann A."/>
            <person name="Corradi N."/>
        </authorList>
    </citation>
    <scope>NUCLEOTIDE SEQUENCE [LARGE SCALE GENOMIC DNA]</scope>
    <source>
        <strain evidence="2 3">A5</strain>
    </source>
</reference>
<accession>A0A2N0NV11</accession>
<protein>
    <submittedName>
        <fullName evidence="2">Uncharacterized protein</fullName>
    </submittedName>
</protein>
<evidence type="ECO:0000256" key="1">
    <source>
        <dbReference type="SAM" id="Coils"/>
    </source>
</evidence>
<keyword evidence="1" id="KW-0175">Coiled coil</keyword>
<feature type="coiled-coil region" evidence="1">
    <location>
        <begin position="11"/>
        <end position="45"/>
    </location>
</feature>
<proteinExistence type="predicted"/>
<sequence>MEELQQQQQLINNLEQVEVSQELRIEDLERQRSQIRERLSRASRESTRNLQRALGAEGCIDDLNFEIRSLKSNK</sequence>
<gene>
    <name evidence="2" type="ORF">RhiirA5_431385</name>
</gene>
<dbReference type="VEuPathDB" id="FungiDB:RhiirA1_473781"/>
<dbReference type="AlphaFoldDB" id="A0A2N0NV11"/>